<evidence type="ECO:0000256" key="3">
    <source>
        <dbReference type="ARBA" id="ARBA00022980"/>
    </source>
</evidence>
<dbReference type="CDD" id="cd01425">
    <property type="entry name" value="RPS2"/>
    <property type="match status" value="1"/>
</dbReference>
<dbReference type="GO" id="GO:0005763">
    <property type="term" value="C:mitochondrial small ribosomal subunit"/>
    <property type="evidence" value="ECO:0007669"/>
    <property type="project" value="UniProtKB-ARBA"/>
</dbReference>
<dbReference type="GO" id="GO:0006412">
    <property type="term" value="P:translation"/>
    <property type="evidence" value="ECO:0007669"/>
    <property type="project" value="InterPro"/>
</dbReference>
<keyword evidence="3" id="KW-0689">Ribosomal protein</keyword>
<evidence type="ECO:0000313" key="10">
    <source>
        <dbReference type="Ensembl" id="ENSEBUP00000011846.1"/>
    </source>
</evidence>
<dbReference type="SUPFAM" id="SSF52313">
    <property type="entry name" value="Ribosomal protein S2"/>
    <property type="match status" value="1"/>
</dbReference>
<evidence type="ECO:0000313" key="11">
    <source>
        <dbReference type="Proteomes" id="UP000694388"/>
    </source>
</evidence>
<evidence type="ECO:0000256" key="7">
    <source>
        <dbReference type="ARBA" id="ARBA00071390"/>
    </source>
</evidence>
<dbReference type="PANTHER" id="PTHR12534">
    <property type="entry name" value="30S RIBOSOMAL PROTEIN S2 PROKARYOTIC AND ORGANELLAR"/>
    <property type="match status" value="1"/>
</dbReference>
<accession>A0A8C4Q8X3</accession>
<evidence type="ECO:0000256" key="5">
    <source>
        <dbReference type="ARBA" id="ARBA00023274"/>
    </source>
</evidence>
<dbReference type="OMA" id="PYIFMEK"/>
<dbReference type="GeneTree" id="ENSGT00390000017382"/>
<dbReference type="InterPro" id="IPR005706">
    <property type="entry name" value="Ribosomal_uS2_bac/mit/plastid"/>
</dbReference>
<protein>
    <recommendedName>
        <fullName evidence="7">Small ribosomal subunit protein uS2m</fullName>
    </recommendedName>
    <alternativeName>
        <fullName evidence="8">28S ribosomal protein S2, mitochondrial</fullName>
    </alternativeName>
</protein>
<keyword evidence="5" id="KW-0687">Ribonucleoprotein</keyword>
<evidence type="ECO:0000256" key="1">
    <source>
        <dbReference type="ARBA" id="ARBA00004173"/>
    </source>
</evidence>
<dbReference type="Ensembl" id="ENSEBUT00000012422.1">
    <property type="protein sequence ID" value="ENSEBUP00000011846.1"/>
    <property type="gene ID" value="ENSEBUG00000007583.1"/>
</dbReference>
<evidence type="ECO:0000256" key="2">
    <source>
        <dbReference type="ARBA" id="ARBA00006242"/>
    </source>
</evidence>
<reference evidence="10" key="1">
    <citation type="submission" date="2025-08" db="UniProtKB">
        <authorList>
            <consortium name="Ensembl"/>
        </authorList>
    </citation>
    <scope>IDENTIFICATION</scope>
</reference>
<evidence type="ECO:0000256" key="9">
    <source>
        <dbReference type="SAM" id="MobiDB-lite"/>
    </source>
</evidence>
<dbReference type="PRINTS" id="PR00395">
    <property type="entry name" value="RIBOSOMALS2"/>
</dbReference>
<feature type="region of interest" description="Disordered" evidence="9">
    <location>
        <begin position="38"/>
        <end position="60"/>
    </location>
</feature>
<keyword evidence="4" id="KW-0496">Mitochondrion</keyword>
<dbReference type="Proteomes" id="UP000694388">
    <property type="component" value="Unplaced"/>
</dbReference>
<sequence>MRVGMTLGLLRVLRSSFCPVRSSNVVWSHALHLASTQAQQKPAEHNAENQEGSQGHSTEHLQRAMTASLKHDDYFRISELFTLKQLFEARVHLGHKSTCRNRFMKPYLFGSRLGQDIIDLEYTAKLLRTALSFTAHVTFRKGCVLFVTASRQHGHMVELAAKACGQYACARPWQGGLLTNAEVQLNAEGTLSLPSLLIFFGTLNNVFELHTALSEAVQLCIPVVGIVDTNCDPSLVTYPVPANDDSHSSISLFCDLFCQAANRGKARRKQLQAVFGGSQTHPSTSELNA</sequence>
<keyword evidence="11" id="KW-1185">Reference proteome</keyword>
<dbReference type="GO" id="GO:0003735">
    <property type="term" value="F:structural constituent of ribosome"/>
    <property type="evidence" value="ECO:0007669"/>
    <property type="project" value="InterPro"/>
</dbReference>
<dbReference type="Pfam" id="PF00318">
    <property type="entry name" value="Ribosomal_S2"/>
    <property type="match status" value="2"/>
</dbReference>
<evidence type="ECO:0000256" key="6">
    <source>
        <dbReference type="ARBA" id="ARBA00059792"/>
    </source>
</evidence>
<comment type="similarity">
    <text evidence="2">Belongs to the universal ribosomal protein uS2 family.</text>
</comment>
<proteinExistence type="inferred from homology"/>
<reference evidence="10" key="2">
    <citation type="submission" date="2025-09" db="UniProtKB">
        <authorList>
            <consortium name="Ensembl"/>
        </authorList>
    </citation>
    <scope>IDENTIFICATION</scope>
</reference>
<dbReference type="GO" id="GO:0005743">
    <property type="term" value="C:mitochondrial inner membrane"/>
    <property type="evidence" value="ECO:0007669"/>
    <property type="project" value="UniProtKB-ARBA"/>
</dbReference>
<name>A0A8C4Q8X3_EPTBU</name>
<comment type="function">
    <text evidence="6">Required for mitoribosome formation and stability, and mitochondrial translation.</text>
</comment>
<dbReference type="PANTHER" id="PTHR12534:SF0">
    <property type="entry name" value="SMALL RIBOSOMAL SUBUNIT PROTEIN US2M"/>
    <property type="match status" value="1"/>
</dbReference>
<dbReference type="InterPro" id="IPR001865">
    <property type="entry name" value="Ribosomal_uS2"/>
</dbReference>
<dbReference type="PROSITE" id="PS00962">
    <property type="entry name" value="RIBOSOMAL_S2_1"/>
    <property type="match status" value="1"/>
</dbReference>
<dbReference type="AlphaFoldDB" id="A0A8C4Q8X3"/>
<comment type="subcellular location">
    <subcellularLocation>
        <location evidence="1">Mitochondrion</location>
    </subcellularLocation>
</comment>
<organism evidence="10 11">
    <name type="scientific">Eptatretus burgeri</name>
    <name type="common">Inshore hagfish</name>
    <dbReference type="NCBI Taxonomy" id="7764"/>
    <lineage>
        <taxon>Eukaryota</taxon>
        <taxon>Metazoa</taxon>
        <taxon>Chordata</taxon>
        <taxon>Craniata</taxon>
        <taxon>Vertebrata</taxon>
        <taxon>Cyclostomata</taxon>
        <taxon>Myxini</taxon>
        <taxon>Myxiniformes</taxon>
        <taxon>Myxinidae</taxon>
        <taxon>Eptatretinae</taxon>
        <taxon>Eptatretus</taxon>
    </lineage>
</organism>
<dbReference type="Gene3D" id="3.40.50.10490">
    <property type="entry name" value="Glucose-6-phosphate isomerase like protein, domain 1"/>
    <property type="match status" value="1"/>
</dbReference>
<evidence type="ECO:0000256" key="8">
    <source>
        <dbReference type="ARBA" id="ARBA00083109"/>
    </source>
</evidence>
<dbReference type="HAMAP" id="MF_00291_B">
    <property type="entry name" value="Ribosomal_uS2_B"/>
    <property type="match status" value="1"/>
</dbReference>
<evidence type="ECO:0000256" key="4">
    <source>
        <dbReference type="ARBA" id="ARBA00023128"/>
    </source>
</evidence>
<dbReference type="InterPro" id="IPR023591">
    <property type="entry name" value="Ribosomal_uS2_flav_dom_sf"/>
</dbReference>
<dbReference type="InterPro" id="IPR018130">
    <property type="entry name" value="Ribosomal_uS2_CS"/>
</dbReference>
<dbReference type="FunFam" id="3.40.50.10490:FF:000026">
    <property type="entry name" value="28S ribosomal protein S2, mitochondrial"/>
    <property type="match status" value="1"/>
</dbReference>